<keyword evidence="1" id="KW-1133">Transmembrane helix</keyword>
<feature type="transmembrane region" description="Helical" evidence="1">
    <location>
        <begin position="27"/>
        <end position="45"/>
    </location>
</feature>
<dbReference type="STRING" id="1423724.FC32_GL000613"/>
<evidence type="ECO:0000256" key="1">
    <source>
        <dbReference type="SAM" id="Phobius"/>
    </source>
</evidence>
<protein>
    <recommendedName>
        <fullName evidence="4">DUF202 domain-containing protein</fullName>
    </recommendedName>
</protein>
<organism evidence="2 3">
    <name type="scientific">Ligilactobacillus apodemi DSM 16634 = JCM 16172</name>
    <dbReference type="NCBI Taxonomy" id="1423724"/>
    <lineage>
        <taxon>Bacteria</taxon>
        <taxon>Bacillati</taxon>
        <taxon>Bacillota</taxon>
        <taxon>Bacilli</taxon>
        <taxon>Lactobacillales</taxon>
        <taxon>Lactobacillaceae</taxon>
        <taxon>Ligilactobacillus</taxon>
    </lineage>
</organism>
<feature type="transmembrane region" description="Helical" evidence="1">
    <location>
        <begin position="51"/>
        <end position="75"/>
    </location>
</feature>
<keyword evidence="3" id="KW-1185">Reference proteome</keyword>
<reference evidence="2 3" key="1">
    <citation type="journal article" date="2015" name="Genome Announc.">
        <title>Expanding the biotechnology potential of lactobacilli through comparative genomics of 213 strains and associated genera.</title>
        <authorList>
            <person name="Sun Z."/>
            <person name="Harris H.M."/>
            <person name="McCann A."/>
            <person name="Guo C."/>
            <person name="Argimon S."/>
            <person name="Zhang W."/>
            <person name="Yang X."/>
            <person name="Jeffery I.B."/>
            <person name="Cooney J.C."/>
            <person name="Kagawa T.F."/>
            <person name="Liu W."/>
            <person name="Song Y."/>
            <person name="Salvetti E."/>
            <person name="Wrobel A."/>
            <person name="Rasinkangas P."/>
            <person name="Parkhill J."/>
            <person name="Rea M.C."/>
            <person name="O'Sullivan O."/>
            <person name="Ritari J."/>
            <person name="Douillard F.P."/>
            <person name="Paul Ross R."/>
            <person name="Yang R."/>
            <person name="Briner A.E."/>
            <person name="Felis G.E."/>
            <person name="de Vos W.M."/>
            <person name="Barrangou R."/>
            <person name="Klaenhammer T.R."/>
            <person name="Caufield P.W."/>
            <person name="Cui Y."/>
            <person name="Zhang H."/>
            <person name="O'Toole P.W."/>
        </authorList>
    </citation>
    <scope>NUCLEOTIDE SEQUENCE [LARGE SCALE GENOMIC DNA]</scope>
    <source>
        <strain evidence="2 3">DSM 16634</strain>
    </source>
</reference>
<sequence>MTRKELIQGYQAEIAYQKQMIANLKRWVALFFLMGGIGGVIVYFYRATNLFVFLLGIGLIGLGILGMLIFGYGIYHG</sequence>
<evidence type="ECO:0000313" key="2">
    <source>
        <dbReference type="EMBL" id="KRL83363.1"/>
    </source>
</evidence>
<comment type="caution">
    <text evidence="2">The sequence shown here is derived from an EMBL/GenBank/DDBJ whole genome shotgun (WGS) entry which is preliminary data.</text>
</comment>
<dbReference type="eggNOG" id="ENOG5033683">
    <property type="taxonomic scope" value="Bacteria"/>
</dbReference>
<keyword evidence="1" id="KW-0812">Transmembrane</keyword>
<keyword evidence="1" id="KW-0472">Membrane</keyword>
<dbReference type="AlphaFoldDB" id="A0A0R1TX54"/>
<dbReference type="PATRIC" id="fig|1423724.4.peg.649"/>
<name>A0A0R1TX54_9LACO</name>
<dbReference type="Proteomes" id="UP000051324">
    <property type="component" value="Unassembled WGS sequence"/>
</dbReference>
<evidence type="ECO:0008006" key="4">
    <source>
        <dbReference type="Google" id="ProtNLM"/>
    </source>
</evidence>
<evidence type="ECO:0000313" key="3">
    <source>
        <dbReference type="Proteomes" id="UP000051324"/>
    </source>
</evidence>
<proteinExistence type="predicted"/>
<dbReference type="EMBL" id="AZFT01000053">
    <property type="protein sequence ID" value="KRL83363.1"/>
    <property type="molecule type" value="Genomic_DNA"/>
</dbReference>
<accession>A0A0R1TX54</accession>
<gene>
    <name evidence="2" type="ORF">FC32_GL000613</name>
</gene>